<dbReference type="Gene3D" id="1.10.268.10">
    <property type="entry name" value="Topoisomerase, domain 3"/>
    <property type="match status" value="1"/>
</dbReference>
<feature type="active site" description="O-(5'-phospho-DNA)-tyrosine intermediate" evidence="8 9">
    <location>
        <position position="132"/>
    </location>
</feature>
<keyword evidence="7 8" id="KW-0413">Isomerase</keyword>
<proteinExistence type="inferred from homology"/>
<keyword evidence="3 8" id="KW-0547">Nucleotide-binding</keyword>
<dbReference type="InterPro" id="IPR050220">
    <property type="entry name" value="Type_II_DNA_Topoisomerases"/>
</dbReference>
<evidence type="ECO:0000256" key="1">
    <source>
        <dbReference type="ARBA" id="ARBA00000185"/>
    </source>
</evidence>
<comment type="subunit">
    <text evidence="8">Heterotetramer, composed of two GyrA and two GyrB chains. In the heterotetramer, GyrA contains the active site tyrosine that forms a transient covalent intermediate with DNA, while GyrB binds cofactors and catalyzes ATP hydrolysis.</text>
</comment>
<evidence type="ECO:0000256" key="10">
    <source>
        <dbReference type="SAM" id="MobiDB-lite"/>
    </source>
</evidence>
<dbReference type="NCBIfam" id="TIGR01063">
    <property type="entry name" value="gyrA"/>
    <property type="match status" value="1"/>
</dbReference>
<dbReference type="NCBIfam" id="NF004044">
    <property type="entry name" value="PRK05561.1"/>
    <property type="match status" value="1"/>
</dbReference>
<dbReference type="PROSITE" id="PS52040">
    <property type="entry name" value="TOPO_IIA"/>
    <property type="match status" value="1"/>
</dbReference>
<comment type="similarity">
    <text evidence="2 8">Belongs to the type II topoisomerase GyrA/ParC subunit family.</text>
</comment>
<dbReference type="CDD" id="cd00187">
    <property type="entry name" value="TOP4c"/>
    <property type="match status" value="1"/>
</dbReference>
<evidence type="ECO:0000256" key="5">
    <source>
        <dbReference type="ARBA" id="ARBA00023029"/>
    </source>
</evidence>
<keyword evidence="5 8" id="KW-0799">Topoisomerase</keyword>
<evidence type="ECO:0000256" key="7">
    <source>
        <dbReference type="ARBA" id="ARBA00023235"/>
    </source>
</evidence>
<evidence type="ECO:0000256" key="2">
    <source>
        <dbReference type="ARBA" id="ARBA00008263"/>
    </source>
</evidence>
<dbReference type="SUPFAM" id="SSF101904">
    <property type="entry name" value="GyrA/ParC C-terminal domain-like"/>
    <property type="match status" value="1"/>
</dbReference>
<gene>
    <name evidence="8 12" type="primary">gyrA</name>
    <name evidence="12" type="ORF">JQ615_21990</name>
</gene>
<dbReference type="InterPro" id="IPR006691">
    <property type="entry name" value="GyrA/parC_rep"/>
</dbReference>
<dbReference type="InterPro" id="IPR002205">
    <property type="entry name" value="Topo_IIA_dom_A"/>
</dbReference>
<dbReference type="SUPFAM" id="SSF56719">
    <property type="entry name" value="Type II DNA topoisomerase"/>
    <property type="match status" value="1"/>
</dbReference>
<comment type="function">
    <text evidence="8">A type II topoisomerase that negatively supercoils closed circular double-stranded (ds) DNA in an ATP-dependent manner to modulate DNA topology and maintain chromosomes in an underwound state. Negative supercoiling favors strand separation, and DNA replication, transcription, recombination and repair, all of which involve strand separation. Also able to catalyze the interconversion of other topological isomers of dsDNA rings, including catenanes and knotted rings. Type II topoisomerases break and join 2 DNA strands simultaneously in an ATP-dependent manner.</text>
</comment>
<evidence type="ECO:0000313" key="13">
    <source>
        <dbReference type="Proteomes" id="UP001315278"/>
    </source>
</evidence>
<dbReference type="InterPro" id="IPR013758">
    <property type="entry name" value="Topo_IIA_A/C_ab"/>
</dbReference>
<comment type="catalytic activity">
    <reaction evidence="1 8 9">
        <text>ATP-dependent breakage, passage and rejoining of double-stranded DNA.</text>
        <dbReference type="EC" id="5.6.2.2"/>
    </reaction>
</comment>
<evidence type="ECO:0000256" key="3">
    <source>
        <dbReference type="ARBA" id="ARBA00022741"/>
    </source>
</evidence>
<dbReference type="SMART" id="SM00434">
    <property type="entry name" value="TOP4c"/>
    <property type="match status" value="1"/>
</dbReference>
<keyword evidence="6 8" id="KW-0238">DNA-binding</keyword>
<evidence type="ECO:0000256" key="9">
    <source>
        <dbReference type="PROSITE-ProRule" id="PRU01384"/>
    </source>
</evidence>
<name>A0ABS5FMN5_9BRAD</name>
<dbReference type="PANTHER" id="PTHR43493:SF5">
    <property type="entry name" value="DNA GYRASE SUBUNIT A, CHLOROPLASTIC_MITOCHONDRIAL"/>
    <property type="match status" value="1"/>
</dbReference>
<dbReference type="Gene3D" id="2.120.10.90">
    <property type="entry name" value="DNA gyrase/topoisomerase IV, subunit A, C-terminal"/>
    <property type="match status" value="1"/>
</dbReference>
<dbReference type="Pfam" id="PF00521">
    <property type="entry name" value="DNA_topoisoIV"/>
    <property type="match status" value="1"/>
</dbReference>
<comment type="caution">
    <text evidence="12">The sequence shown here is derived from an EMBL/GenBank/DDBJ whole genome shotgun (WGS) entry which is preliminary data.</text>
</comment>
<evidence type="ECO:0000256" key="6">
    <source>
        <dbReference type="ARBA" id="ARBA00023125"/>
    </source>
</evidence>
<accession>A0ABS5FMN5</accession>
<comment type="subcellular location">
    <subcellularLocation>
        <location evidence="8">Cytoplasm</location>
    </subcellularLocation>
</comment>
<evidence type="ECO:0000313" key="12">
    <source>
        <dbReference type="EMBL" id="MBR0798066.1"/>
    </source>
</evidence>
<feature type="region of interest" description="Disordered" evidence="10">
    <location>
        <begin position="1"/>
        <end position="20"/>
    </location>
</feature>
<dbReference type="InterPro" id="IPR013757">
    <property type="entry name" value="Topo_IIA_A_a_sf"/>
</dbReference>
<dbReference type="InterPro" id="IPR005743">
    <property type="entry name" value="GyrA"/>
</dbReference>
<evidence type="ECO:0000256" key="8">
    <source>
        <dbReference type="HAMAP-Rule" id="MF_01897"/>
    </source>
</evidence>
<feature type="domain" description="Topo IIA-type catalytic" evidence="11">
    <location>
        <begin position="44"/>
        <end position="534"/>
    </location>
</feature>
<organism evidence="12 13">
    <name type="scientific">Bradyrhizobium jicamae</name>
    <dbReference type="NCBI Taxonomy" id="280332"/>
    <lineage>
        <taxon>Bacteria</taxon>
        <taxon>Pseudomonadati</taxon>
        <taxon>Pseudomonadota</taxon>
        <taxon>Alphaproteobacteria</taxon>
        <taxon>Hyphomicrobiales</taxon>
        <taxon>Nitrobacteraceae</taxon>
        <taxon>Bradyrhizobium</taxon>
    </lineage>
</organism>
<protein>
    <recommendedName>
        <fullName evidence="8">DNA gyrase subunit A</fullName>
        <ecNumber evidence="8">5.6.2.2</ecNumber>
    </recommendedName>
</protein>
<keyword evidence="4 8" id="KW-0067">ATP-binding</keyword>
<dbReference type="HAMAP" id="MF_01897">
    <property type="entry name" value="GyrA"/>
    <property type="match status" value="1"/>
</dbReference>
<dbReference type="InterPro" id="IPR013760">
    <property type="entry name" value="Topo_IIA-like_dom_sf"/>
</dbReference>
<dbReference type="NCBIfam" id="NF004043">
    <property type="entry name" value="PRK05560.1"/>
    <property type="match status" value="1"/>
</dbReference>
<keyword evidence="8" id="KW-0963">Cytoplasm</keyword>
<dbReference type="Gene3D" id="3.90.199.10">
    <property type="entry name" value="Topoisomerase II, domain 5"/>
    <property type="match status" value="1"/>
</dbReference>
<comment type="miscellaneous">
    <text evidence="8">Few gyrases are as efficient as E.coli at forming negative supercoils. Not all organisms have 2 type II topoisomerases; in organisms with a single type II topoisomerase this enzyme also has to decatenate newly replicated chromosomes.</text>
</comment>
<evidence type="ECO:0000256" key="4">
    <source>
        <dbReference type="ARBA" id="ARBA00022840"/>
    </source>
</evidence>
<dbReference type="EMBL" id="JAFCJH010000023">
    <property type="protein sequence ID" value="MBR0798066.1"/>
    <property type="molecule type" value="Genomic_DNA"/>
</dbReference>
<dbReference type="RefSeq" id="WP_212395129.1">
    <property type="nucleotide sequence ID" value="NZ_JAFCJH010000023.1"/>
</dbReference>
<dbReference type="InterPro" id="IPR035516">
    <property type="entry name" value="Gyrase/topoIV_suA_C"/>
</dbReference>
<dbReference type="Gene3D" id="3.30.1360.40">
    <property type="match status" value="1"/>
</dbReference>
<feature type="short sequence motif" description="GyrA-box" evidence="8">
    <location>
        <begin position="561"/>
        <end position="567"/>
    </location>
</feature>
<reference evidence="13" key="1">
    <citation type="journal article" date="2021" name="ISME J.">
        <title>Evolutionary origin and ecological implication of a unique nif island in free-living Bradyrhizobium lineages.</title>
        <authorList>
            <person name="Tao J."/>
        </authorList>
    </citation>
    <scope>NUCLEOTIDE SEQUENCE [LARGE SCALE GENOMIC DNA]</scope>
    <source>
        <strain evidence="13">SZCCT0434</strain>
    </source>
</reference>
<dbReference type="Pfam" id="PF03989">
    <property type="entry name" value="DNA_gyraseA_C"/>
    <property type="match status" value="6"/>
</dbReference>
<dbReference type="Proteomes" id="UP001315278">
    <property type="component" value="Unassembled WGS sequence"/>
</dbReference>
<dbReference type="PANTHER" id="PTHR43493">
    <property type="entry name" value="DNA GYRASE/TOPOISOMERASE SUBUNIT A"/>
    <property type="match status" value="1"/>
</dbReference>
<sequence length="908" mass="100424">MSEPEDDKPGEPPAPSDIRPVSILDEMKKSYLDYAMSVIVSRALPDARDGLKPVHRRILYSMHEQGHTPDKKYVKSARVVGDVIGKYHPHGDQSIYDAMVRMAQDFSLRVPLIDGQGNFGSVDGDPPAAYRYTEARLTRAALAVLADIDMETVDFQPNYDNSEHEPSVLPARFPNLLVNGAGGIAVGMATNIPPHNLGEVVDACVALIDNPALSIDELINIIPGPDFPTGGVILGRQGIRSAYHLGRGSIVMRGRVTIDTIRKDREAIIITEIPYQVNKASMVERIGELAREKKIEGIGELRDESDRDGYRVVIELKRDAVPDVVLNQLYRFTPLQTSFPANMLALDSGRPQTMNLKDLLTIFVAFREQVVTRRTKFLLGKARDRAHILVGLAIAVANIDEMIRVIRTSPDPNTARDTLMSRDWPARDVEAMITLIDDPRHRINDDGTIRLSLEQARAILDLRLQRLTALGRDEISEELDKLAAEIKDYLDILRSRARVQGIVKDELAEVKAQFATPRKTEIIEQEGEVEDEDLIQREDMVVTVSHAGYVKRVPLSAYRAQRRGGKGRAGMQTRDEDFVSRLFVASTHTPVLFFSSRGQVYKEKVWRLPMAAPNARGKALINILPLEQGERITTIMPLPEDESSWGNLDVMFATTGGNVRRNKLSDFVDVRRSGIIAMKLDEGEAIVDVQICTEHDDVLLTAAGGQCIRFPVSDVRVFTGRTSMGVRGIALAEADRLISLAILRHVETTSDERSTYLKMRRAVAGEAAAEEPAEAEGEETSDAFQLSQERYAELSAKEQVVLTVSINGYGKRTSSYEYRTTGRGGKGIVAMSVNNRNGKLVASFPVEDADQIMLVTDKGQLIRCPVADIRVAGRSTQGVIVFDTAEDEHVVSVEHIPEEESGENGNGG</sequence>
<evidence type="ECO:0000259" key="11">
    <source>
        <dbReference type="PROSITE" id="PS52040"/>
    </source>
</evidence>
<keyword evidence="13" id="KW-1185">Reference proteome</keyword>
<dbReference type="EC" id="5.6.2.2" evidence="8"/>